<name>A0ABN3JKC9_9ACTN</name>
<dbReference type="EMBL" id="BAAATK010000009">
    <property type="protein sequence ID" value="GAA2430583.1"/>
    <property type="molecule type" value="Genomic_DNA"/>
</dbReference>
<dbReference type="Proteomes" id="UP001500460">
    <property type="component" value="Unassembled WGS sequence"/>
</dbReference>
<organism evidence="2 3">
    <name type="scientific">Streptomyces glaucus</name>
    <dbReference type="NCBI Taxonomy" id="284029"/>
    <lineage>
        <taxon>Bacteria</taxon>
        <taxon>Bacillati</taxon>
        <taxon>Actinomycetota</taxon>
        <taxon>Actinomycetes</taxon>
        <taxon>Kitasatosporales</taxon>
        <taxon>Streptomycetaceae</taxon>
        <taxon>Streptomyces</taxon>
    </lineage>
</organism>
<accession>A0ABN3JKC9</accession>
<feature type="region of interest" description="Disordered" evidence="1">
    <location>
        <begin position="34"/>
        <end position="86"/>
    </location>
</feature>
<evidence type="ECO:0000313" key="2">
    <source>
        <dbReference type="EMBL" id="GAA2430583.1"/>
    </source>
</evidence>
<comment type="caution">
    <text evidence="2">The sequence shown here is derived from an EMBL/GenBank/DDBJ whole genome shotgun (WGS) entry which is preliminary data.</text>
</comment>
<proteinExistence type="predicted"/>
<evidence type="ECO:0000313" key="3">
    <source>
        <dbReference type="Proteomes" id="UP001500460"/>
    </source>
</evidence>
<keyword evidence="3" id="KW-1185">Reference proteome</keyword>
<dbReference type="RefSeq" id="WP_344601528.1">
    <property type="nucleotide sequence ID" value="NZ_BAAATK010000009.1"/>
</dbReference>
<protein>
    <recommendedName>
        <fullName evidence="4">Secreted protein</fullName>
    </recommendedName>
</protein>
<sequence>MRLRLRLAEYCETVLLALVRLLLPAEGRHRCTAVPPPPVSPHSPPARPHRPARARPLPDTPLVRPCLPTPEEHHARRLVRTAEVSA</sequence>
<evidence type="ECO:0008006" key="4">
    <source>
        <dbReference type="Google" id="ProtNLM"/>
    </source>
</evidence>
<reference evidence="2 3" key="1">
    <citation type="journal article" date="2019" name="Int. J. Syst. Evol. Microbiol.">
        <title>The Global Catalogue of Microorganisms (GCM) 10K type strain sequencing project: providing services to taxonomists for standard genome sequencing and annotation.</title>
        <authorList>
            <consortium name="The Broad Institute Genomics Platform"/>
            <consortium name="The Broad Institute Genome Sequencing Center for Infectious Disease"/>
            <person name="Wu L."/>
            <person name="Ma J."/>
        </authorList>
    </citation>
    <scope>NUCLEOTIDE SEQUENCE [LARGE SCALE GENOMIC DNA]</scope>
    <source>
        <strain evidence="2 3">JCM 6922</strain>
    </source>
</reference>
<feature type="compositionally biased region" description="Pro residues" evidence="1">
    <location>
        <begin position="34"/>
        <end position="46"/>
    </location>
</feature>
<gene>
    <name evidence="2" type="ORF">GCM10010421_18630</name>
</gene>
<evidence type="ECO:0000256" key="1">
    <source>
        <dbReference type="SAM" id="MobiDB-lite"/>
    </source>
</evidence>